<dbReference type="EMBL" id="DF830084">
    <property type="protein sequence ID" value="GAK67228.1"/>
    <property type="molecule type" value="Genomic_DNA"/>
</dbReference>
<dbReference type="InterPro" id="IPR010828">
    <property type="entry name" value="Atf2/Sli1-like"/>
</dbReference>
<dbReference type="InterPro" id="IPR052058">
    <property type="entry name" value="Alcohol_O-acetyltransferase"/>
</dbReference>
<dbReference type="AlphaFoldDB" id="A0A081CKN2"/>
<reference evidence="2" key="1">
    <citation type="journal article" date="2014" name="Genome Announc.">
        <title>Draft Genome Sequence of the Yeast Pseudozyma antarctica Type Strain JCM10317, a Producer of the Glycolipid Biosurfactants, Mannosylerythritol Lipids.</title>
        <authorList>
            <person name="Saika A."/>
            <person name="Koike H."/>
            <person name="Hori T."/>
            <person name="Fukuoka T."/>
            <person name="Sato S."/>
            <person name="Habe H."/>
            <person name="Kitamoto D."/>
            <person name="Morita T."/>
        </authorList>
    </citation>
    <scope>NUCLEOTIDE SEQUENCE [LARGE SCALE GENOMIC DNA]</scope>
    <source>
        <strain evidence="2">JCM 10317</strain>
    </source>
</reference>
<proteinExistence type="predicted"/>
<evidence type="ECO:0000313" key="2">
    <source>
        <dbReference type="Proteomes" id="UP000053758"/>
    </source>
</evidence>
<dbReference type="HOGENOM" id="CLU_518729_0_0_1"/>
<accession>A0A081CKN2</accession>
<dbReference type="PANTHER" id="PTHR28037:SF1">
    <property type="entry name" value="ALCOHOL O-ACETYLTRANSFERASE 1-RELATED"/>
    <property type="match status" value="1"/>
</dbReference>
<dbReference type="GeneID" id="26306331"/>
<organism evidence="1 2">
    <name type="scientific">Pseudozyma antarctica</name>
    <name type="common">Yeast</name>
    <name type="synonym">Candida antarctica</name>
    <dbReference type="NCBI Taxonomy" id="84753"/>
    <lineage>
        <taxon>Eukaryota</taxon>
        <taxon>Fungi</taxon>
        <taxon>Dikarya</taxon>
        <taxon>Basidiomycota</taxon>
        <taxon>Ustilaginomycotina</taxon>
        <taxon>Ustilaginomycetes</taxon>
        <taxon>Ustilaginales</taxon>
        <taxon>Ustilaginaceae</taxon>
        <taxon>Moesziomyces</taxon>
    </lineage>
</organism>
<dbReference type="SUPFAM" id="SSF52777">
    <property type="entry name" value="CoA-dependent acyltransferases"/>
    <property type="match status" value="1"/>
</dbReference>
<protein>
    <submittedName>
        <fullName evidence="1">Epressed protein</fullName>
    </submittedName>
</protein>
<sequence length="525" mass="56974">MTHTRSLSLHERYSVARRSVESPSIVAAAALVHLDAADQAFAQLEAHLAQRIDSALLLYPLLGYCVQSPRSRKPTWAPMARAPTSNDILQVGPTVDGVVGQKIMAQALLGAQLSLPKTSALETGPLWQVQLHRVQASQSALVVLATDHVINDGRGTLNLFRFLLQASAPVNAPAAEMPKASDVVFDFKPSVRYMLGMVWKELLLPKLPLPGKLATKLRGPVSWPQAPVSAQTNEVARCPKDCAPALDIMLVSAPQLITNLKQLAHAHNPAQGKPATLHAVVHTLALAALYAAIAQPLEAHALHKFEMVFRTGTPISLRTDAPALPEVSGNYVSSYTCKTTLRGNVPFWTEANRFSTKLASPRGRDKAKHHMGMLAYIPDFEGDVEAYANGWEKFFGSRMESSTPFDAAFTVSNLGMIDVSTLHGEGWKVKDATWAQSHTPQGEAFGIDVLGYNTADQQCLSIGLSSRPSAFQDKALHNRFVAYLNHLVRAFASTPEHEKPQDLDLDSNPSFADIALLLYSALPNA</sequence>
<dbReference type="RefSeq" id="XP_014654515.1">
    <property type="nucleotide sequence ID" value="XM_014799029.1"/>
</dbReference>
<dbReference type="Proteomes" id="UP000053758">
    <property type="component" value="Unassembled WGS sequence"/>
</dbReference>
<evidence type="ECO:0000313" key="1">
    <source>
        <dbReference type="EMBL" id="GAK67228.1"/>
    </source>
</evidence>
<name>A0A081CKN2_PSEA2</name>
<gene>
    <name evidence="1" type="ORF">PAN0_017d5454</name>
</gene>
<dbReference type="PANTHER" id="PTHR28037">
    <property type="entry name" value="ALCOHOL O-ACETYLTRANSFERASE 1-RELATED"/>
    <property type="match status" value="1"/>
</dbReference>
<keyword evidence="2" id="KW-1185">Reference proteome</keyword>
<dbReference type="Pfam" id="PF07247">
    <property type="entry name" value="AATase"/>
    <property type="match status" value="1"/>
</dbReference>
<dbReference type="OrthoDB" id="2150604at2759"/>